<name>A0A9P4J009_9PEZI</name>
<evidence type="ECO:0000313" key="2">
    <source>
        <dbReference type="Proteomes" id="UP000799439"/>
    </source>
</evidence>
<proteinExistence type="predicted"/>
<dbReference type="EMBL" id="ML996087">
    <property type="protein sequence ID" value="KAF2151610.1"/>
    <property type="molecule type" value="Genomic_DNA"/>
</dbReference>
<sequence length="700" mass="76963">MEIRGWDLLWYKFYDLVQWWILELLAMRFEFFVAVKAMAACHRYGSYEYDDENAPNWCLPETDISQECQLVVFQGFLGVTKGYDAPNEDQDRFLQEFTSINLFYGEIPKAHQYSNNRGLRGSPLEFDLEHGINLVAFAKAYRLFHPNAVFAKGRINVPYCAWPMPMLTGARYSRFNFHTPEGRLYKWNKVPFDMPLATRIWQYFVNCELNGKLPFARLIMTTLVICAEDRNGVEVSLNALAEISNKHGWNFMIPQPTSWTNDVEKLGVDSVWEGQSIAVVVVKAVKVAWTASDGSSETDRTKMSNSASVVEWNLPEGSPSISYTYWGPVVTVDPTVTEVVLTCSPSCDAWRPTVTIGPWAQVTPPPTASNGTYDIFLTYPRLVEDVDPTNTTNITTETVTASDGRAVMLTQSAHCDIVSNTVVPYCTERVWGSDEFLDFNISDSPPKSSLWAISLTPVTITAGVDKLTGSSPSTRSITTAISTSSSASTSSSSAAINSCITNIRMLGMVCLLVAFLRLSHISLCCMLLDGVQKRVKAKDVGQAVAMIVGPVALLPGSVTSRTLASAITPDTPPGNERFASSPNNAALGLKKRLQQDKVRMGKGYAVAGHPSRTLRGDSTLESCSLSQNTLWRIAACDNPSRTVEAAYPFFCRLSCSSDPEATPSAGSENRLRTAAQGTSLERRVNDVAAQLSFGAREVAA</sequence>
<reference evidence="1" key="1">
    <citation type="journal article" date="2020" name="Stud. Mycol.">
        <title>101 Dothideomycetes genomes: a test case for predicting lifestyles and emergence of pathogens.</title>
        <authorList>
            <person name="Haridas S."/>
            <person name="Albert R."/>
            <person name="Binder M."/>
            <person name="Bloem J."/>
            <person name="Labutti K."/>
            <person name="Salamov A."/>
            <person name="Andreopoulos B."/>
            <person name="Baker S."/>
            <person name="Barry K."/>
            <person name="Bills G."/>
            <person name="Bluhm B."/>
            <person name="Cannon C."/>
            <person name="Castanera R."/>
            <person name="Culley D."/>
            <person name="Daum C."/>
            <person name="Ezra D."/>
            <person name="Gonzalez J."/>
            <person name="Henrissat B."/>
            <person name="Kuo A."/>
            <person name="Liang C."/>
            <person name="Lipzen A."/>
            <person name="Lutzoni F."/>
            <person name="Magnuson J."/>
            <person name="Mondo S."/>
            <person name="Nolan M."/>
            <person name="Ohm R."/>
            <person name="Pangilinan J."/>
            <person name="Park H.-J."/>
            <person name="Ramirez L."/>
            <person name="Alfaro M."/>
            <person name="Sun H."/>
            <person name="Tritt A."/>
            <person name="Yoshinaga Y."/>
            <person name="Zwiers L.-H."/>
            <person name="Turgeon B."/>
            <person name="Goodwin S."/>
            <person name="Spatafora J."/>
            <person name="Crous P."/>
            <person name="Grigoriev I."/>
        </authorList>
    </citation>
    <scope>NUCLEOTIDE SEQUENCE</scope>
    <source>
        <strain evidence="1">CBS 260.36</strain>
    </source>
</reference>
<comment type="caution">
    <text evidence="1">The sequence shown here is derived from an EMBL/GenBank/DDBJ whole genome shotgun (WGS) entry which is preliminary data.</text>
</comment>
<dbReference type="OrthoDB" id="4732550at2759"/>
<evidence type="ECO:0000313" key="1">
    <source>
        <dbReference type="EMBL" id="KAF2151610.1"/>
    </source>
</evidence>
<protein>
    <submittedName>
        <fullName evidence="1">Uncharacterized protein</fullName>
    </submittedName>
</protein>
<gene>
    <name evidence="1" type="ORF">K461DRAFT_313474</name>
</gene>
<keyword evidence="2" id="KW-1185">Reference proteome</keyword>
<dbReference type="Proteomes" id="UP000799439">
    <property type="component" value="Unassembled WGS sequence"/>
</dbReference>
<accession>A0A9P4J009</accession>
<dbReference type="AlphaFoldDB" id="A0A9P4J009"/>
<organism evidence="1 2">
    <name type="scientific">Myriangium duriaei CBS 260.36</name>
    <dbReference type="NCBI Taxonomy" id="1168546"/>
    <lineage>
        <taxon>Eukaryota</taxon>
        <taxon>Fungi</taxon>
        <taxon>Dikarya</taxon>
        <taxon>Ascomycota</taxon>
        <taxon>Pezizomycotina</taxon>
        <taxon>Dothideomycetes</taxon>
        <taxon>Dothideomycetidae</taxon>
        <taxon>Myriangiales</taxon>
        <taxon>Myriangiaceae</taxon>
        <taxon>Myriangium</taxon>
    </lineage>
</organism>